<protein>
    <submittedName>
        <fullName evidence="2">Regulatory protein</fullName>
    </submittedName>
</protein>
<reference evidence="3 4" key="2">
    <citation type="submission" date="2021-03" db="EMBL/GenBank/DDBJ databases">
        <title>Genomic Encyclopedia of Type Strains, Phase IV (KMG-IV): sequencing the most valuable type-strain genomes for metagenomic binning, comparative biology and taxonomic classification.</title>
        <authorList>
            <person name="Goeker M."/>
        </authorList>
    </citation>
    <scope>NUCLEOTIDE SEQUENCE [LARGE SCALE GENOMIC DNA]</scope>
    <source>
        <strain evidence="3 4">DSM 41954</strain>
    </source>
</reference>
<organism evidence="2">
    <name type="scientific">Streptomyces iranensis</name>
    <dbReference type="NCBI Taxonomy" id="576784"/>
    <lineage>
        <taxon>Bacteria</taxon>
        <taxon>Bacillati</taxon>
        <taxon>Actinomycetota</taxon>
        <taxon>Actinomycetes</taxon>
        <taxon>Kitasatosporales</taxon>
        <taxon>Streptomycetaceae</taxon>
        <taxon>Streptomyces</taxon>
        <taxon>Streptomyces violaceusniger group</taxon>
    </lineage>
</organism>
<evidence type="ECO:0000313" key="3">
    <source>
        <dbReference type="EMBL" id="MBP2061714.1"/>
    </source>
</evidence>
<feature type="region of interest" description="Disordered" evidence="1">
    <location>
        <begin position="105"/>
        <end position="124"/>
    </location>
</feature>
<evidence type="ECO:0000256" key="1">
    <source>
        <dbReference type="SAM" id="MobiDB-lite"/>
    </source>
</evidence>
<name>A0A060ZTK6_9ACTN</name>
<proteinExistence type="predicted"/>
<sequence length="124" mass="13176">MQTIPVDVARLGALMCVVPPEPRVNRETGEVRTDREGRRLYVVGVSVRQPESRRADVIEVVVPGGAPTVAEGMRVRIQDLVAVAWEIDGRRGTSYRAVAITPAESEGKAAPIAGRAKSSSGGDA</sequence>
<keyword evidence="4" id="KW-1185">Reference proteome</keyword>
<dbReference type="Proteomes" id="UP000756710">
    <property type="component" value="Unassembled WGS sequence"/>
</dbReference>
<dbReference type="HOGENOM" id="CLU_159294_0_0_11"/>
<dbReference type="GeneID" id="32473362"/>
<reference evidence="2" key="1">
    <citation type="submission" date="2014-05" db="EMBL/GenBank/DDBJ databases">
        <authorList>
            <person name="Horn Fabian"/>
        </authorList>
    </citation>
    <scope>NUCLEOTIDE SEQUENCE</scope>
</reference>
<dbReference type="RefSeq" id="WP_044574575.1">
    <property type="nucleotide sequence ID" value="NZ_BAABDR010000045.1"/>
</dbReference>
<dbReference type="AlphaFoldDB" id="A0A060ZTK6"/>
<gene>
    <name evidence="3" type="ORF">J2Z30_002723</name>
    <name evidence="2" type="ORF">SIRAN6069</name>
</gene>
<accession>A0A060ZTK6</accession>
<dbReference type="EMBL" id="JAGGLR010000006">
    <property type="protein sequence ID" value="MBP2061714.1"/>
    <property type="molecule type" value="Genomic_DNA"/>
</dbReference>
<evidence type="ECO:0000313" key="2">
    <source>
        <dbReference type="EMBL" id="CDR09460.1"/>
    </source>
</evidence>
<evidence type="ECO:0000313" key="4">
    <source>
        <dbReference type="Proteomes" id="UP000756710"/>
    </source>
</evidence>
<dbReference type="EMBL" id="LK022848">
    <property type="protein sequence ID" value="CDR09460.1"/>
    <property type="molecule type" value="Genomic_DNA"/>
</dbReference>